<dbReference type="Proteomes" id="UP001559025">
    <property type="component" value="Unassembled WGS sequence"/>
</dbReference>
<keyword evidence="3" id="KW-1133">Transmembrane helix</keyword>
<reference evidence="4 5" key="1">
    <citation type="submission" date="2024-01" db="EMBL/GenBank/DDBJ databases">
        <title>New evidence supports the origin of RcGTA from prophage.</title>
        <authorList>
            <person name="Xu Y."/>
            <person name="Liu B."/>
            <person name="Chen F."/>
        </authorList>
    </citation>
    <scope>NUCLEOTIDE SEQUENCE [LARGE SCALE GENOMIC DNA]</scope>
    <source>
        <strain evidence="4 5">CBW1107-2</strain>
    </source>
</reference>
<keyword evidence="5" id="KW-1185">Reference proteome</keyword>
<comment type="similarity">
    <text evidence="1">Belongs to the ABC-2 integral membrane protein family.</text>
</comment>
<accession>A0ABV3WM30</accession>
<proteinExistence type="inferred from homology"/>
<evidence type="ECO:0000313" key="4">
    <source>
        <dbReference type="EMBL" id="MEX4005667.1"/>
    </source>
</evidence>
<protein>
    <recommendedName>
        <fullName evidence="6">Lipopolysaccharide transport system permease protein</fullName>
    </recommendedName>
</protein>
<sequence>MQAILAEFRSVVTSWRFWSLFGFHDAQLPMHRTRFGLLFYTFQSLLRVTVIFLVLGPAVAANHHDYFGYLSIGMPLFAFYSAAVTSGYGILTRNKIILGNGNVTYLACVMRFMTEHSVRFAFSILGFAGYLAVYPQTFNAAMLLLVPGIIIAVVFIFATALTFMVVSSFLPNLAEAVNSIMGIMFFATPLLWYADERGGMRGLIAMVNPFTHLIAVVREPALGRVPEAISYIYACSFTLLVVVASIWLFGVTRRWMIFKV</sequence>
<keyword evidence="3" id="KW-0472">Membrane</keyword>
<feature type="transmembrane region" description="Helical" evidence="3">
    <location>
        <begin position="173"/>
        <end position="194"/>
    </location>
</feature>
<feature type="transmembrane region" description="Helical" evidence="3">
    <location>
        <begin position="120"/>
        <end position="138"/>
    </location>
</feature>
<evidence type="ECO:0000313" key="5">
    <source>
        <dbReference type="Proteomes" id="UP001559025"/>
    </source>
</evidence>
<feature type="transmembrane region" description="Helical" evidence="3">
    <location>
        <begin position="144"/>
        <end position="166"/>
    </location>
</feature>
<keyword evidence="2" id="KW-0813">Transport</keyword>
<dbReference type="PANTHER" id="PTHR30413">
    <property type="entry name" value="INNER MEMBRANE TRANSPORT PERMEASE"/>
    <property type="match status" value="1"/>
</dbReference>
<keyword evidence="3" id="KW-0812">Transmembrane</keyword>
<dbReference type="EMBL" id="JAZHFV010000001">
    <property type="protein sequence ID" value="MEX4005667.1"/>
    <property type="molecule type" value="Genomic_DNA"/>
</dbReference>
<organism evidence="4 5">
    <name type="scientific">Neoaquamicrobium sediminum</name>
    <dbReference type="NCBI Taxonomy" id="1849104"/>
    <lineage>
        <taxon>Bacteria</taxon>
        <taxon>Pseudomonadati</taxon>
        <taxon>Pseudomonadota</taxon>
        <taxon>Alphaproteobacteria</taxon>
        <taxon>Hyphomicrobiales</taxon>
        <taxon>Phyllobacteriaceae</taxon>
        <taxon>Neoaquamicrobium</taxon>
    </lineage>
</organism>
<feature type="transmembrane region" description="Helical" evidence="3">
    <location>
        <begin position="66"/>
        <end position="91"/>
    </location>
</feature>
<comment type="caution">
    <text evidence="4">The sequence shown here is derived from an EMBL/GenBank/DDBJ whole genome shotgun (WGS) entry which is preliminary data.</text>
</comment>
<evidence type="ECO:0000256" key="2">
    <source>
        <dbReference type="ARBA" id="ARBA00022448"/>
    </source>
</evidence>
<feature type="transmembrane region" description="Helical" evidence="3">
    <location>
        <begin position="37"/>
        <end position="60"/>
    </location>
</feature>
<feature type="transmembrane region" description="Helical" evidence="3">
    <location>
        <begin position="228"/>
        <end position="249"/>
    </location>
</feature>
<evidence type="ECO:0008006" key="6">
    <source>
        <dbReference type="Google" id="ProtNLM"/>
    </source>
</evidence>
<gene>
    <name evidence="4" type="ORF">V1479_00040</name>
</gene>
<name>A0ABV3WM30_9HYPH</name>
<dbReference type="PANTHER" id="PTHR30413:SF10">
    <property type="entry name" value="CAPSULE POLYSACCHARIDE EXPORT INNER-MEMBRANE PROTEIN CTRC"/>
    <property type="match status" value="1"/>
</dbReference>
<evidence type="ECO:0000256" key="3">
    <source>
        <dbReference type="SAM" id="Phobius"/>
    </source>
</evidence>
<dbReference type="RefSeq" id="WP_368801131.1">
    <property type="nucleotide sequence ID" value="NZ_JAZHFV010000001.1"/>
</dbReference>
<evidence type="ECO:0000256" key="1">
    <source>
        <dbReference type="ARBA" id="ARBA00007783"/>
    </source>
</evidence>